<evidence type="ECO:0000256" key="5">
    <source>
        <dbReference type="ARBA" id="ARBA00022553"/>
    </source>
</evidence>
<evidence type="ECO:0000313" key="22">
    <source>
        <dbReference type="EMBL" id="KFD50932.1"/>
    </source>
</evidence>
<dbReference type="SMART" id="SM00173">
    <property type="entry name" value="RAS"/>
    <property type="match status" value="1"/>
</dbReference>
<comment type="subcellular location">
    <subcellularLocation>
        <location evidence="1">Cytoplasmic vesicle</location>
        <location evidence="1">Phagosome membrane</location>
    </subcellularLocation>
    <subcellularLocation>
        <location evidence="17">Endomembrane system</location>
        <topology evidence="17">Lipid-anchor</topology>
        <orientation evidence="17">Cytoplasmic side</orientation>
    </subcellularLocation>
    <subcellularLocation>
        <location evidence="16">Golgi apparatus</location>
        <location evidence="16">trans-Golgi network membrane</location>
        <topology evidence="16">Lipid-anchor</topology>
    </subcellularLocation>
</comment>
<dbReference type="InterPro" id="IPR027417">
    <property type="entry name" value="P-loop_NTPase"/>
</dbReference>
<evidence type="ECO:0000313" key="23">
    <source>
        <dbReference type="Proteomes" id="UP000030764"/>
    </source>
</evidence>
<dbReference type="InterPro" id="IPR019447">
    <property type="entry name" value="DNA/RNA-bd_Kin17_WH-like_dom"/>
</dbReference>
<evidence type="ECO:0000256" key="6">
    <source>
        <dbReference type="ARBA" id="ARBA00022723"/>
    </source>
</evidence>
<dbReference type="AlphaFoldDB" id="A0A085M136"/>
<dbReference type="SMART" id="SM00176">
    <property type="entry name" value="RAN"/>
    <property type="match status" value="1"/>
</dbReference>
<dbReference type="GO" id="GO:0008270">
    <property type="term" value="F:zinc ion binding"/>
    <property type="evidence" value="ECO:0007669"/>
    <property type="project" value="UniProtKB-KW"/>
</dbReference>
<dbReference type="FunFam" id="3.40.50.300:FF:000803">
    <property type="entry name" value="Ras-related protein Rab-43"/>
    <property type="match status" value="1"/>
</dbReference>
<keyword evidence="15" id="KW-0968">Cytoplasmic vesicle</keyword>
<dbReference type="FunFam" id="2.30.30.30:FF:000021">
    <property type="entry name" value="DNA/RNA-binding protein KIN17, putative"/>
    <property type="match status" value="1"/>
</dbReference>
<keyword evidence="9" id="KW-0862">Zinc</keyword>
<evidence type="ECO:0000256" key="3">
    <source>
        <dbReference type="ARBA" id="ARBA00008517"/>
    </source>
</evidence>
<dbReference type="Pfam" id="PF25092">
    <property type="entry name" value="SH3_KIN17_C"/>
    <property type="match status" value="1"/>
</dbReference>
<dbReference type="SMART" id="SM00174">
    <property type="entry name" value="RHO"/>
    <property type="match status" value="1"/>
</dbReference>
<dbReference type="GO" id="GO:0006974">
    <property type="term" value="P:DNA damage response"/>
    <property type="evidence" value="ECO:0007669"/>
    <property type="project" value="TreeGrafter"/>
</dbReference>
<dbReference type="PRINTS" id="PR00449">
    <property type="entry name" value="RASTRNSFRMNG"/>
</dbReference>
<keyword evidence="14" id="KW-0636">Prenylation</keyword>
<evidence type="ECO:0000256" key="4">
    <source>
        <dbReference type="ARBA" id="ARBA00022481"/>
    </source>
</evidence>
<dbReference type="FunFam" id="1.10.10.2030:FF:000001">
    <property type="entry name" value="DNA/RNA-binding protein KIN17, putative"/>
    <property type="match status" value="1"/>
</dbReference>
<organism evidence="22 23">
    <name type="scientific">Trichuris suis</name>
    <name type="common">pig whipworm</name>
    <dbReference type="NCBI Taxonomy" id="68888"/>
    <lineage>
        <taxon>Eukaryota</taxon>
        <taxon>Metazoa</taxon>
        <taxon>Ecdysozoa</taxon>
        <taxon>Nematoda</taxon>
        <taxon>Enoplea</taxon>
        <taxon>Dorylaimia</taxon>
        <taxon>Trichinellida</taxon>
        <taxon>Trichuridae</taxon>
        <taxon>Trichuris</taxon>
    </lineage>
</organism>
<evidence type="ECO:0000256" key="1">
    <source>
        <dbReference type="ARBA" id="ARBA00004580"/>
    </source>
</evidence>
<dbReference type="NCBIfam" id="TIGR00231">
    <property type="entry name" value="small_GTP"/>
    <property type="match status" value="1"/>
</dbReference>
<keyword evidence="10" id="KW-0333">Golgi apparatus</keyword>
<evidence type="ECO:0000256" key="12">
    <source>
        <dbReference type="ARBA" id="ARBA00023136"/>
    </source>
</evidence>
<dbReference type="GO" id="GO:0005634">
    <property type="term" value="C:nucleus"/>
    <property type="evidence" value="ECO:0007669"/>
    <property type="project" value="TreeGrafter"/>
</dbReference>
<evidence type="ECO:0000256" key="11">
    <source>
        <dbReference type="ARBA" id="ARBA00023134"/>
    </source>
</evidence>
<dbReference type="PROSITE" id="PS51420">
    <property type="entry name" value="RHO"/>
    <property type="match status" value="1"/>
</dbReference>
<keyword evidence="13" id="KW-0449">Lipoprotein</keyword>
<dbReference type="Pfam" id="PF18131">
    <property type="entry name" value="KN17_SH3"/>
    <property type="match status" value="1"/>
</dbReference>
<dbReference type="EMBL" id="KL363246">
    <property type="protein sequence ID" value="KFD50932.1"/>
    <property type="molecule type" value="Genomic_DNA"/>
</dbReference>
<dbReference type="GO" id="GO:0005794">
    <property type="term" value="C:Golgi apparatus"/>
    <property type="evidence" value="ECO:0007669"/>
    <property type="project" value="UniProtKB-SubCell"/>
</dbReference>
<dbReference type="Pfam" id="PF25095">
    <property type="entry name" value="C2H2-zf_KIN17"/>
    <property type="match status" value="1"/>
</dbReference>
<dbReference type="Gene3D" id="1.10.10.2030">
    <property type="entry name" value="DNA/RNA-binding protein Kin17, conserved domain"/>
    <property type="match status" value="1"/>
</dbReference>
<dbReference type="InterPro" id="IPR037321">
    <property type="entry name" value="KIN17-like"/>
</dbReference>
<feature type="domain" description="DNA/RNA-binding protein Kin17 WH-like" evidence="21">
    <location>
        <begin position="52"/>
        <end position="176"/>
    </location>
</feature>
<dbReference type="InterPro" id="IPR036236">
    <property type="entry name" value="Znf_C2H2_sf"/>
</dbReference>
<proteinExistence type="inferred from homology"/>
<dbReference type="GO" id="GO:0005525">
    <property type="term" value="F:GTP binding"/>
    <property type="evidence" value="ECO:0007669"/>
    <property type="project" value="UniProtKB-KW"/>
</dbReference>
<dbReference type="GO" id="GO:0030670">
    <property type="term" value="C:phagocytic vesicle membrane"/>
    <property type="evidence" value="ECO:0007669"/>
    <property type="project" value="UniProtKB-SubCell"/>
</dbReference>
<gene>
    <name evidence="22" type="ORF">M513_08245</name>
</gene>
<evidence type="ECO:0000256" key="16">
    <source>
        <dbReference type="ARBA" id="ARBA00037864"/>
    </source>
</evidence>
<evidence type="ECO:0000256" key="19">
    <source>
        <dbReference type="SAM" id="Coils"/>
    </source>
</evidence>
<keyword evidence="4" id="KW-0488">Methylation</keyword>
<keyword evidence="5" id="KW-0597">Phosphoprotein</keyword>
<dbReference type="SMART" id="SM01253">
    <property type="entry name" value="Kin17_mid"/>
    <property type="match status" value="1"/>
</dbReference>
<evidence type="ECO:0000256" key="9">
    <source>
        <dbReference type="ARBA" id="ARBA00022833"/>
    </source>
</evidence>
<feature type="coiled-coil region" evidence="19">
    <location>
        <begin position="255"/>
        <end position="282"/>
    </location>
</feature>
<comment type="similarity">
    <text evidence="2">Belongs to the small GTPase superfamily. Rab family.</text>
</comment>
<dbReference type="Gene3D" id="2.30.30.30">
    <property type="match status" value="1"/>
</dbReference>
<keyword evidence="19" id="KW-0175">Coiled coil</keyword>
<dbReference type="Pfam" id="PF00071">
    <property type="entry name" value="Ras"/>
    <property type="match status" value="1"/>
</dbReference>
<dbReference type="GO" id="GO:0003924">
    <property type="term" value="F:GTPase activity"/>
    <property type="evidence" value="ECO:0007669"/>
    <property type="project" value="InterPro"/>
</dbReference>
<dbReference type="InterPro" id="IPR005225">
    <property type="entry name" value="Small_GTP-bd"/>
</dbReference>
<protein>
    <recommendedName>
        <fullName evidence="18">Ras-related protein Rab-43</fullName>
    </recommendedName>
</protein>
<evidence type="ECO:0000256" key="20">
    <source>
        <dbReference type="SAM" id="MobiDB-lite"/>
    </source>
</evidence>
<keyword evidence="23" id="KW-1185">Reference proteome</keyword>
<feature type="region of interest" description="Disordered" evidence="20">
    <location>
        <begin position="182"/>
        <end position="201"/>
    </location>
</feature>
<name>A0A085M136_9BILA</name>
<dbReference type="GO" id="GO:0006260">
    <property type="term" value="P:DNA replication"/>
    <property type="evidence" value="ECO:0007669"/>
    <property type="project" value="TreeGrafter"/>
</dbReference>
<dbReference type="Proteomes" id="UP000030764">
    <property type="component" value="Unassembled WGS sequence"/>
</dbReference>
<dbReference type="Gene3D" id="3.40.50.300">
    <property type="entry name" value="P-loop containing nucleotide triphosphate hydrolases"/>
    <property type="match status" value="1"/>
</dbReference>
<sequence length="1185" mass="135700">MPKHEPLTPKAIANRIKAKGLQKLRWYCQMCQKQCRDQNGFKCHLTSESHQRQLLLFSECPGRYMNEFSTEFQKVFLDILRRQFGTKRVKANTVYQEYIKDRHHVHMNATCWYTLTGFVNYLGRVGICKVDKTEKGWYIQYIDKEAEERREKQTKKLKMDKDDEERTQELIIRQAERALELQKRNGEAEATEPVPSELKREDDQKIEFKLPSLATVVSKIETPSKEVVNPLKRQPPLREGSVACSVASSKSSRVSKTALAEIMEAEERRKELRNRKECWLHKGIVVKIVSAKYGKQYVGRKAVVTSVEEEQCTATVSVLDTDESLDVHQKSLETVIPALNKTVLVVNGAYRGLKATLESIDVDRYCATIRIKEGLTRGRVVDNIDYEDISKCCLDCQQLTEGQSNGWKRTKSRRQYCRVVSLSCPYVAMFGVVVFGLHQDLRFVHFDEQLEDHLMTTAFGERVASFSSRHRQAEFCFLPLLVLYETYQLRFDDRLLNITSATVSVELSDQDGLTVVLIRGANTRISMDTVKAVLRLCFGPLLGALSLERLQEQTLVAERLLHELTSVECCQLNLKEADILVSSNLRDATNKQHATTAKIILLFLKMFFAESLDGVVYVEQGHRTNLYCGRRWCSRMLFLLVKLSCLVDDQSAPSYRISAFVQVDDDDSFTAVDVYFYRLSMSVCLFGIVRMKHSSLLTLLSRHFMELELVRTSVYCCSEDSSANSVKLVARQKTFVRRLKTELKKCNDSTHLNNLQTALNDVSRLIERKSKTKDGGDLMSSMRRVGSILHDMLDRVYSLYGGRVEQSNLDMFNVCCESLLCASQIGHRQLRKCVFEKVVQATGPLASTLDFDAEAYVFGMTNGHLRLHAGNADLLNFLLLIRFDQLASSLYCFRYEQYVCILIKRTSVQQLDRLKSHSFKKLIQIAGRRLTAKKGDDMFGKDNTYIVAAYAGYINLTLALWQTWYLAERLHDLVEQSWQFHPDSFDFLFKIVLIGDMGVGKTCVVQRFKNGTYIERQGTTIGVDFTMKTLIIDGKRVKLQIWDTGGQERFRTITQSYYRSANGIIICYDVTSEQSFISVRRWLEDVEKFAAPNVVKLLIATKTDLVNEREVSTEEGLKLAQAEQMDLIETSAKENVNIEQAFTSLARELKERYAAGSPLEDYAPDRVYLTSRTTPVRARLLPCCF</sequence>
<evidence type="ECO:0000256" key="10">
    <source>
        <dbReference type="ARBA" id="ARBA00023034"/>
    </source>
</evidence>
<dbReference type="GO" id="GO:0003690">
    <property type="term" value="F:double-stranded DNA binding"/>
    <property type="evidence" value="ECO:0007669"/>
    <property type="project" value="TreeGrafter"/>
</dbReference>
<dbReference type="InterPro" id="IPR038254">
    <property type="entry name" value="KIN17_WH-like_sf"/>
</dbReference>
<dbReference type="InterPro" id="IPR014722">
    <property type="entry name" value="Rib_uL2_dom2"/>
</dbReference>
<dbReference type="PROSITE" id="PS51421">
    <property type="entry name" value="RAS"/>
    <property type="match status" value="1"/>
</dbReference>
<dbReference type="CDD" id="cd13155">
    <property type="entry name" value="KOW_KIN17"/>
    <property type="match status" value="1"/>
</dbReference>
<dbReference type="InterPro" id="IPR056767">
    <property type="entry name" value="C2H2-Znf_KIN17"/>
</dbReference>
<evidence type="ECO:0000256" key="14">
    <source>
        <dbReference type="ARBA" id="ARBA00023289"/>
    </source>
</evidence>
<dbReference type="SUPFAM" id="SSF57667">
    <property type="entry name" value="beta-beta-alpha zinc fingers"/>
    <property type="match status" value="1"/>
</dbReference>
<evidence type="ECO:0000256" key="13">
    <source>
        <dbReference type="ARBA" id="ARBA00023288"/>
    </source>
</evidence>
<evidence type="ECO:0000256" key="15">
    <source>
        <dbReference type="ARBA" id="ARBA00023329"/>
    </source>
</evidence>
<keyword evidence="12" id="KW-0472">Membrane</keyword>
<keyword evidence="11" id="KW-0342">GTP-binding</keyword>
<accession>A0A085M136</accession>
<evidence type="ECO:0000259" key="21">
    <source>
        <dbReference type="SMART" id="SM01253"/>
    </source>
</evidence>
<evidence type="ECO:0000256" key="18">
    <source>
        <dbReference type="ARBA" id="ARBA00067841"/>
    </source>
</evidence>
<keyword evidence="6" id="KW-0479">Metal-binding</keyword>
<evidence type="ECO:0000256" key="7">
    <source>
        <dbReference type="ARBA" id="ARBA00022741"/>
    </source>
</evidence>
<evidence type="ECO:0000256" key="2">
    <source>
        <dbReference type="ARBA" id="ARBA00006270"/>
    </source>
</evidence>
<dbReference type="SMART" id="SM00175">
    <property type="entry name" value="RAB"/>
    <property type="match status" value="1"/>
</dbReference>
<evidence type="ECO:0000256" key="17">
    <source>
        <dbReference type="ARBA" id="ARBA00046278"/>
    </source>
</evidence>
<comment type="similarity">
    <text evidence="3">Belongs to the KIN17 family.</text>
</comment>
<dbReference type="SMART" id="SM00177">
    <property type="entry name" value="ARF"/>
    <property type="match status" value="1"/>
</dbReference>
<dbReference type="InterPro" id="IPR041330">
    <property type="entry name" value="KN17_SH3"/>
</dbReference>
<dbReference type="SUPFAM" id="SSF52540">
    <property type="entry name" value="P-loop containing nucleoside triphosphate hydrolases"/>
    <property type="match status" value="1"/>
</dbReference>
<keyword evidence="7" id="KW-0547">Nucleotide-binding</keyword>
<reference evidence="22 23" key="1">
    <citation type="journal article" date="2014" name="Nat. Genet.">
        <title>Genome and transcriptome of the porcine whipworm Trichuris suis.</title>
        <authorList>
            <person name="Jex A.R."/>
            <person name="Nejsum P."/>
            <person name="Schwarz E.M."/>
            <person name="Hu L."/>
            <person name="Young N.D."/>
            <person name="Hall R.S."/>
            <person name="Korhonen P.K."/>
            <person name="Liao S."/>
            <person name="Thamsborg S."/>
            <person name="Xia J."/>
            <person name="Xu P."/>
            <person name="Wang S."/>
            <person name="Scheerlinck J.P."/>
            <person name="Hofmann A."/>
            <person name="Sternberg P.W."/>
            <person name="Wang J."/>
            <person name="Gasser R.B."/>
        </authorList>
    </citation>
    <scope>NUCLEOTIDE SEQUENCE [LARGE SCALE GENOMIC DNA]</scope>
    <source>
        <strain evidence="22">DCEP-RM93M</strain>
    </source>
</reference>
<dbReference type="Gene3D" id="2.30.30.140">
    <property type="match status" value="1"/>
</dbReference>
<dbReference type="InterPro" id="IPR001806">
    <property type="entry name" value="Small_GTPase"/>
</dbReference>
<keyword evidence="8" id="KW-0863">Zinc-finger</keyword>
<dbReference type="PROSITE" id="PS51419">
    <property type="entry name" value="RAB"/>
    <property type="match status" value="1"/>
</dbReference>
<evidence type="ECO:0000256" key="8">
    <source>
        <dbReference type="ARBA" id="ARBA00022771"/>
    </source>
</evidence>
<dbReference type="InterPro" id="IPR041995">
    <property type="entry name" value="KOW_KIN17"/>
</dbReference>
<dbReference type="Pfam" id="PF10357">
    <property type="entry name" value="WH_KIN17"/>
    <property type="match status" value="1"/>
</dbReference>
<dbReference type="PANTHER" id="PTHR12805:SF0">
    <property type="entry name" value="DNA_RNA-BINDING PROTEIN KIN17"/>
    <property type="match status" value="1"/>
</dbReference>
<dbReference type="PANTHER" id="PTHR12805">
    <property type="entry name" value="KIN17 KIN, ANTIGENIC DETERMINANT OF RECA PROTEIN HOMOLOG"/>
    <property type="match status" value="1"/>
</dbReference>